<comment type="similarity">
    <text evidence="2">Belongs to the glycosyltransferase 34 family.</text>
</comment>
<name>A0AAD8IDV6_9APIA</name>
<keyword evidence="8" id="KW-0812">Transmembrane</keyword>
<keyword evidence="5" id="KW-0735">Signal-anchor</keyword>
<accession>A0AAD8IDV6</accession>
<evidence type="ECO:0000256" key="5">
    <source>
        <dbReference type="ARBA" id="ARBA00022968"/>
    </source>
</evidence>
<dbReference type="Pfam" id="PF05637">
    <property type="entry name" value="Glyco_transf_34"/>
    <property type="match status" value="1"/>
</dbReference>
<feature type="transmembrane region" description="Helical" evidence="8">
    <location>
        <begin position="20"/>
        <end position="45"/>
    </location>
</feature>
<keyword evidence="3 9" id="KW-0328">Glycosyltransferase</keyword>
<dbReference type="PANTHER" id="PTHR31311">
    <property type="entry name" value="XYLOGLUCAN 6-XYLOSYLTRANSFERASE 5-RELATED-RELATED"/>
    <property type="match status" value="1"/>
</dbReference>
<evidence type="ECO:0000256" key="4">
    <source>
        <dbReference type="ARBA" id="ARBA00022679"/>
    </source>
</evidence>
<reference evidence="9" key="1">
    <citation type="submission" date="2023-02" db="EMBL/GenBank/DDBJ databases">
        <title>Genome of toxic invasive species Heracleum sosnowskyi carries increased number of genes despite the absence of recent whole-genome duplications.</title>
        <authorList>
            <person name="Schelkunov M."/>
            <person name="Shtratnikova V."/>
            <person name="Makarenko M."/>
            <person name="Klepikova A."/>
            <person name="Omelchenko D."/>
            <person name="Novikova G."/>
            <person name="Obukhova E."/>
            <person name="Bogdanov V."/>
            <person name="Penin A."/>
            <person name="Logacheva M."/>
        </authorList>
    </citation>
    <scope>NUCLEOTIDE SEQUENCE</scope>
    <source>
        <strain evidence="9">Hsosn_3</strain>
        <tissue evidence="9">Leaf</tissue>
    </source>
</reference>
<protein>
    <submittedName>
        <fullName evidence="9">Galactomannan galactosyltransferase</fullName>
    </submittedName>
</protein>
<dbReference type="GO" id="GO:0005768">
    <property type="term" value="C:endosome"/>
    <property type="evidence" value="ECO:0007669"/>
    <property type="project" value="TreeGrafter"/>
</dbReference>
<dbReference type="PANTHER" id="PTHR31311:SF3">
    <property type="entry name" value="GLYCOSYLTRANSFERASE 7-RELATED"/>
    <property type="match status" value="1"/>
</dbReference>
<evidence type="ECO:0000256" key="7">
    <source>
        <dbReference type="SAM" id="Coils"/>
    </source>
</evidence>
<keyword evidence="4" id="KW-0808">Transferase</keyword>
<dbReference type="AlphaFoldDB" id="A0AAD8IDV6"/>
<organism evidence="9 10">
    <name type="scientific">Heracleum sosnowskyi</name>
    <dbReference type="NCBI Taxonomy" id="360622"/>
    <lineage>
        <taxon>Eukaryota</taxon>
        <taxon>Viridiplantae</taxon>
        <taxon>Streptophyta</taxon>
        <taxon>Embryophyta</taxon>
        <taxon>Tracheophyta</taxon>
        <taxon>Spermatophyta</taxon>
        <taxon>Magnoliopsida</taxon>
        <taxon>eudicotyledons</taxon>
        <taxon>Gunneridae</taxon>
        <taxon>Pentapetalae</taxon>
        <taxon>asterids</taxon>
        <taxon>campanulids</taxon>
        <taxon>Apiales</taxon>
        <taxon>Apiaceae</taxon>
        <taxon>Apioideae</taxon>
        <taxon>apioid superclade</taxon>
        <taxon>Tordylieae</taxon>
        <taxon>Tordyliinae</taxon>
        <taxon>Heracleum</taxon>
    </lineage>
</organism>
<keyword evidence="8" id="KW-0472">Membrane</keyword>
<sequence>MKKQKIPWPFGNKKEKLNAWFSFVIALVTGAVVVATCVYSFSFYYSTNNFQASGEIKDCPYGHTFYDDPNLSYSIGDLIENWDEKRAEWLKHHPGYIDGAANRVLLLTGSQPSQCGSPVGDFFLLRLFKNKVDYCRIHGYDIFYNNAYFHPKLDKLWAKPAAIRASMLAHPEAEWIWWVDVDAVITNMEFKIPLEKYKNHNIILNGRPDEVFEKRSWVGINAGVVLFRNCQWTMDFLNAWVSMGPISPDFQRWGRIFVSTFSDKTDPRSTDQSALGYMLLKQYDKWGSKIYLENDYCFQCYWDMAVDWLKKATNSYANIEMNVSELKRRHAELDTQSYGDLREIYLEQGGYGKKTGRRPFITHFTGCSPCSGKHNPIYDGDSCWEGIEKALNFADNQVLRNFGFLRPDLSNASSPVYPI</sequence>
<evidence type="ECO:0000313" key="9">
    <source>
        <dbReference type="EMBL" id="KAK1383186.1"/>
    </source>
</evidence>
<evidence type="ECO:0000313" key="10">
    <source>
        <dbReference type="Proteomes" id="UP001237642"/>
    </source>
</evidence>
<feature type="coiled-coil region" evidence="7">
    <location>
        <begin position="309"/>
        <end position="336"/>
    </location>
</feature>
<dbReference type="InterPro" id="IPR008630">
    <property type="entry name" value="Glyco_trans_34"/>
</dbReference>
<keyword evidence="10" id="KW-1185">Reference proteome</keyword>
<reference evidence="9" key="2">
    <citation type="submission" date="2023-05" db="EMBL/GenBank/DDBJ databases">
        <authorList>
            <person name="Schelkunov M.I."/>
        </authorList>
    </citation>
    <scope>NUCLEOTIDE SEQUENCE</scope>
    <source>
        <strain evidence="9">Hsosn_3</strain>
        <tissue evidence="9">Leaf</tissue>
    </source>
</reference>
<keyword evidence="7" id="KW-0175">Coiled coil</keyword>
<dbReference type="GO" id="GO:0000139">
    <property type="term" value="C:Golgi membrane"/>
    <property type="evidence" value="ECO:0007669"/>
    <property type="project" value="UniProtKB-SubCell"/>
</dbReference>
<evidence type="ECO:0000256" key="8">
    <source>
        <dbReference type="SAM" id="Phobius"/>
    </source>
</evidence>
<evidence type="ECO:0000256" key="3">
    <source>
        <dbReference type="ARBA" id="ARBA00022676"/>
    </source>
</evidence>
<keyword evidence="6" id="KW-0333">Golgi apparatus</keyword>
<proteinExistence type="inferred from homology"/>
<dbReference type="GO" id="GO:0005802">
    <property type="term" value="C:trans-Golgi network"/>
    <property type="evidence" value="ECO:0007669"/>
    <property type="project" value="TreeGrafter"/>
</dbReference>
<comment type="subcellular location">
    <subcellularLocation>
        <location evidence="1">Golgi apparatus membrane</location>
        <topology evidence="1">Single-pass type II membrane protein</topology>
    </subcellularLocation>
</comment>
<comment type="caution">
    <text evidence="9">The sequence shown here is derived from an EMBL/GenBank/DDBJ whole genome shotgun (WGS) entry which is preliminary data.</text>
</comment>
<dbReference type="GO" id="GO:0008378">
    <property type="term" value="F:galactosyltransferase activity"/>
    <property type="evidence" value="ECO:0007669"/>
    <property type="project" value="TreeGrafter"/>
</dbReference>
<dbReference type="InterPro" id="IPR029044">
    <property type="entry name" value="Nucleotide-diphossugar_trans"/>
</dbReference>
<dbReference type="Gene3D" id="3.90.550.10">
    <property type="entry name" value="Spore Coat Polysaccharide Biosynthesis Protein SpsA, Chain A"/>
    <property type="match status" value="1"/>
</dbReference>
<dbReference type="Proteomes" id="UP001237642">
    <property type="component" value="Unassembled WGS sequence"/>
</dbReference>
<evidence type="ECO:0000256" key="2">
    <source>
        <dbReference type="ARBA" id="ARBA00005664"/>
    </source>
</evidence>
<keyword evidence="8" id="KW-1133">Transmembrane helix</keyword>
<dbReference type="EMBL" id="JAUIZM010000005">
    <property type="protein sequence ID" value="KAK1383186.1"/>
    <property type="molecule type" value="Genomic_DNA"/>
</dbReference>
<evidence type="ECO:0000256" key="6">
    <source>
        <dbReference type="ARBA" id="ARBA00023034"/>
    </source>
</evidence>
<evidence type="ECO:0000256" key="1">
    <source>
        <dbReference type="ARBA" id="ARBA00004323"/>
    </source>
</evidence>
<gene>
    <name evidence="9" type="ORF">POM88_020921</name>
</gene>